<reference evidence="1 2" key="1">
    <citation type="submission" date="2019-03" db="EMBL/GenBank/DDBJ databases">
        <title>Single cell metagenomics reveals metabolic interactions within the superorganism composed of flagellate Streblomastix strix and complex community of Bacteroidetes bacteria on its surface.</title>
        <authorList>
            <person name="Treitli S.C."/>
            <person name="Kolisko M."/>
            <person name="Husnik F."/>
            <person name="Keeling P."/>
            <person name="Hampl V."/>
        </authorList>
    </citation>
    <scope>NUCLEOTIDE SEQUENCE [LARGE SCALE GENOMIC DNA]</scope>
    <source>
        <strain evidence="1">ST1C</strain>
    </source>
</reference>
<evidence type="ECO:0000313" key="1">
    <source>
        <dbReference type="EMBL" id="KAA6395353.1"/>
    </source>
</evidence>
<sequence>MKKCKSLKETQHEYFPGAFDQIDKKDYVTSPPNTLQNFIFAAIVLTENNVCVWLQSARRNDKELLEFSSEIQKSYSYYGKKLSLGSKWT</sequence>
<protein>
    <submittedName>
        <fullName evidence="1">Uncharacterized protein</fullName>
    </submittedName>
</protein>
<organism evidence="1 2">
    <name type="scientific">Streblomastix strix</name>
    <dbReference type="NCBI Taxonomy" id="222440"/>
    <lineage>
        <taxon>Eukaryota</taxon>
        <taxon>Metamonada</taxon>
        <taxon>Preaxostyla</taxon>
        <taxon>Oxymonadida</taxon>
        <taxon>Streblomastigidae</taxon>
        <taxon>Streblomastix</taxon>
    </lineage>
</organism>
<proteinExistence type="predicted"/>
<dbReference type="Proteomes" id="UP000324800">
    <property type="component" value="Unassembled WGS sequence"/>
</dbReference>
<name>A0A5J4WKK8_9EUKA</name>
<accession>A0A5J4WKK8</accession>
<dbReference type="EMBL" id="SNRW01001707">
    <property type="protein sequence ID" value="KAA6395353.1"/>
    <property type="molecule type" value="Genomic_DNA"/>
</dbReference>
<gene>
    <name evidence="1" type="ORF">EZS28_009120</name>
</gene>
<evidence type="ECO:0000313" key="2">
    <source>
        <dbReference type="Proteomes" id="UP000324800"/>
    </source>
</evidence>
<dbReference type="AlphaFoldDB" id="A0A5J4WKK8"/>
<comment type="caution">
    <text evidence="1">The sequence shown here is derived from an EMBL/GenBank/DDBJ whole genome shotgun (WGS) entry which is preliminary data.</text>
</comment>